<dbReference type="PANTHER" id="PTHR21666">
    <property type="entry name" value="PEPTIDASE-RELATED"/>
    <property type="match status" value="1"/>
</dbReference>
<dbReference type="InterPro" id="IPR050570">
    <property type="entry name" value="Cell_wall_metabolism_enzyme"/>
</dbReference>
<sequence>MTSAAAASVRVSGSANCRALTSAPPPMRDRRLYVPLVVVLLVVPLFAVAAGVGLPPAAARAVPVGREADADAYADAGVGVGVSVGVGAGRASPVNGRTSPVGGRAWPVGGRDGLLRRFDAPAARWAPGHRGVDLAASPGMPVRAAAPGVVSFSGMVAGRPVVSVTHPGSGDPPLRTTYLPVAGSLPAGTEVSAGEIIGEVAAGTGHCASGCLHWGLLRGTRYLDPLALLGSGRARLLPLDASPLRPGEPPHGGPQPSSWRRRPWREGTVAARLPGRASVDRLSGRSAQRMSESLARSWSTDLVWI</sequence>
<comment type="caution">
    <text evidence="5">The sequence shown here is derived from an EMBL/GenBank/DDBJ whole genome shotgun (WGS) entry which is preliminary data.</text>
</comment>
<keyword evidence="3" id="KW-0472">Membrane</keyword>
<evidence type="ECO:0000259" key="4">
    <source>
        <dbReference type="Pfam" id="PF01551"/>
    </source>
</evidence>
<name>A0ABW0VFR7_9ACTN</name>
<dbReference type="Pfam" id="PF01551">
    <property type="entry name" value="Peptidase_M23"/>
    <property type="match status" value="1"/>
</dbReference>
<accession>A0ABW0VFR7</accession>
<dbReference type="InterPro" id="IPR016047">
    <property type="entry name" value="M23ase_b-sheet_dom"/>
</dbReference>
<dbReference type="Proteomes" id="UP001596066">
    <property type="component" value="Unassembled WGS sequence"/>
</dbReference>
<dbReference type="EMBL" id="JBHSOC010000051">
    <property type="protein sequence ID" value="MFC5644652.1"/>
    <property type="molecule type" value="Genomic_DNA"/>
</dbReference>
<feature type="region of interest" description="Disordered" evidence="2">
    <location>
        <begin position="240"/>
        <end position="263"/>
    </location>
</feature>
<dbReference type="PANTHER" id="PTHR21666:SF289">
    <property type="entry name" value="L-ALA--D-GLU ENDOPEPTIDASE"/>
    <property type="match status" value="1"/>
</dbReference>
<reference evidence="6" key="1">
    <citation type="journal article" date="2019" name="Int. J. Syst. Evol. Microbiol.">
        <title>The Global Catalogue of Microorganisms (GCM) 10K type strain sequencing project: providing services to taxonomists for standard genome sequencing and annotation.</title>
        <authorList>
            <consortium name="The Broad Institute Genomics Platform"/>
            <consortium name="The Broad Institute Genome Sequencing Center for Infectious Disease"/>
            <person name="Wu L."/>
            <person name="Ma J."/>
        </authorList>
    </citation>
    <scope>NUCLEOTIDE SEQUENCE [LARGE SCALE GENOMIC DNA]</scope>
    <source>
        <strain evidence="6">CGMCC 4.1622</strain>
    </source>
</reference>
<feature type="domain" description="M23ase beta-sheet core" evidence="4">
    <location>
        <begin position="128"/>
        <end position="225"/>
    </location>
</feature>
<proteinExistence type="predicted"/>
<keyword evidence="5" id="KW-0378">Hydrolase</keyword>
<keyword evidence="6" id="KW-1185">Reference proteome</keyword>
<evidence type="ECO:0000256" key="1">
    <source>
        <dbReference type="ARBA" id="ARBA00022729"/>
    </source>
</evidence>
<evidence type="ECO:0000313" key="6">
    <source>
        <dbReference type="Proteomes" id="UP001596066"/>
    </source>
</evidence>
<keyword evidence="3" id="KW-1133">Transmembrane helix</keyword>
<dbReference type="Gene3D" id="2.70.70.10">
    <property type="entry name" value="Glucose Permease (Domain IIA)"/>
    <property type="match status" value="1"/>
</dbReference>
<gene>
    <name evidence="5" type="ORF">ACFPZF_25250</name>
</gene>
<keyword evidence="3" id="KW-0812">Transmembrane</keyword>
<evidence type="ECO:0000256" key="2">
    <source>
        <dbReference type="SAM" id="MobiDB-lite"/>
    </source>
</evidence>
<dbReference type="InterPro" id="IPR011055">
    <property type="entry name" value="Dup_hybrid_motif"/>
</dbReference>
<dbReference type="RefSeq" id="WP_346147207.1">
    <property type="nucleotide sequence ID" value="NZ_BAAAUA010000033.1"/>
</dbReference>
<keyword evidence="1" id="KW-0732">Signal</keyword>
<feature type="transmembrane region" description="Helical" evidence="3">
    <location>
        <begin position="32"/>
        <end position="54"/>
    </location>
</feature>
<dbReference type="SUPFAM" id="SSF51261">
    <property type="entry name" value="Duplicated hybrid motif"/>
    <property type="match status" value="1"/>
</dbReference>
<dbReference type="GO" id="GO:0016787">
    <property type="term" value="F:hydrolase activity"/>
    <property type="evidence" value="ECO:0007669"/>
    <property type="project" value="UniProtKB-KW"/>
</dbReference>
<evidence type="ECO:0000313" key="5">
    <source>
        <dbReference type="EMBL" id="MFC5644652.1"/>
    </source>
</evidence>
<protein>
    <submittedName>
        <fullName evidence="5">Murein hydrolase activator EnvC family protein</fullName>
    </submittedName>
</protein>
<organism evidence="5 6">
    <name type="scientific">Kitasatospora cinereorecta</name>
    <dbReference type="NCBI Taxonomy" id="285560"/>
    <lineage>
        <taxon>Bacteria</taxon>
        <taxon>Bacillati</taxon>
        <taxon>Actinomycetota</taxon>
        <taxon>Actinomycetes</taxon>
        <taxon>Kitasatosporales</taxon>
        <taxon>Streptomycetaceae</taxon>
        <taxon>Kitasatospora</taxon>
    </lineage>
</organism>
<dbReference type="CDD" id="cd12797">
    <property type="entry name" value="M23_peptidase"/>
    <property type="match status" value="1"/>
</dbReference>
<evidence type="ECO:0000256" key="3">
    <source>
        <dbReference type="SAM" id="Phobius"/>
    </source>
</evidence>